<keyword evidence="1" id="KW-0472">Membrane</keyword>
<evidence type="ECO:0000313" key="2">
    <source>
        <dbReference type="EMBL" id="MCI23004.1"/>
    </source>
</evidence>
<protein>
    <submittedName>
        <fullName evidence="2">Uncharacterized protein</fullName>
    </submittedName>
</protein>
<keyword evidence="3" id="KW-1185">Reference proteome</keyword>
<keyword evidence="1" id="KW-1133">Transmembrane helix</keyword>
<dbReference type="Proteomes" id="UP000265520">
    <property type="component" value="Unassembled WGS sequence"/>
</dbReference>
<dbReference type="AlphaFoldDB" id="A0A392QGK8"/>
<dbReference type="EMBL" id="LXQA010133604">
    <property type="protein sequence ID" value="MCI23004.1"/>
    <property type="molecule type" value="Genomic_DNA"/>
</dbReference>
<feature type="transmembrane region" description="Helical" evidence="1">
    <location>
        <begin position="38"/>
        <end position="58"/>
    </location>
</feature>
<proteinExistence type="predicted"/>
<accession>A0A392QGK8</accession>
<evidence type="ECO:0000256" key="1">
    <source>
        <dbReference type="SAM" id="Phobius"/>
    </source>
</evidence>
<reference evidence="2 3" key="1">
    <citation type="journal article" date="2018" name="Front. Plant Sci.">
        <title>Red Clover (Trifolium pratense) and Zigzag Clover (T. medium) - A Picture of Genomic Similarities and Differences.</title>
        <authorList>
            <person name="Dluhosova J."/>
            <person name="Istvanek J."/>
            <person name="Nedelnik J."/>
            <person name="Repkova J."/>
        </authorList>
    </citation>
    <scope>NUCLEOTIDE SEQUENCE [LARGE SCALE GENOMIC DNA]</scope>
    <source>
        <strain evidence="3">cv. 10/8</strain>
        <tissue evidence="2">Leaf</tissue>
    </source>
</reference>
<sequence>VSVDEFQLGQAAKEASHQTGALLGRGRLFNSGDLQELVGLWLGIILAPNASIGIWNHFHKLSRHRHP</sequence>
<organism evidence="2 3">
    <name type="scientific">Trifolium medium</name>
    <dbReference type="NCBI Taxonomy" id="97028"/>
    <lineage>
        <taxon>Eukaryota</taxon>
        <taxon>Viridiplantae</taxon>
        <taxon>Streptophyta</taxon>
        <taxon>Embryophyta</taxon>
        <taxon>Tracheophyta</taxon>
        <taxon>Spermatophyta</taxon>
        <taxon>Magnoliopsida</taxon>
        <taxon>eudicotyledons</taxon>
        <taxon>Gunneridae</taxon>
        <taxon>Pentapetalae</taxon>
        <taxon>rosids</taxon>
        <taxon>fabids</taxon>
        <taxon>Fabales</taxon>
        <taxon>Fabaceae</taxon>
        <taxon>Papilionoideae</taxon>
        <taxon>50 kb inversion clade</taxon>
        <taxon>NPAAA clade</taxon>
        <taxon>Hologalegina</taxon>
        <taxon>IRL clade</taxon>
        <taxon>Trifolieae</taxon>
        <taxon>Trifolium</taxon>
    </lineage>
</organism>
<feature type="non-terminal residue" evidence="2">
    <location>
        <position position="1"/>
    </location>
</feature>
<name>A0A392QGK8_9FABA</name>
<comment type="caution">
    <text evidence="2">The sequence shown here is derived from an EMBL/GenBank/DDBJ whole genome shotgun (WGS) entry which is preliminary data.</text>
</comment>
<evidence type="ECO:0000313" key="3">
    <source>
        <dbReference type="Proteomes" id="UP000265520"/>
    </source>
</evidence>
<keyword evidence="1" id="KW-0812">Transmembrane</keyword>